<keyword evidence="2" id="KW-1185">Reference proteome</keyword>
<dbReference type="AlphaFoldDB" id="A0A9N8KLH5"/>
<evidence type="ECO:0000313" key="1">
    <source>
        <dbReference type="EMBL" id="CAD0113044.1"/>
    </source>
</evidence>
<dbReference type="Proteomes" id="UP000745764">
    <property type="component" value="Unassembled WGS sequence"/>
</dbReference>
<evidence type="ECO:0000313" key="2">
    <source>
        <dbReference type="Proteomes" id="UP000745764"/>
    </source>
</evidence>
<dbReference type="EMBL" id="CAINUL010000015">
    <property type="protein sequence ID" value="CAD0113044.1"/>
    <property type="molecule type" value="Genomic_DNA"/>
</dbReference>
<gene>
    <name evidence="1" type="ORF">AWRI4620_LOCUS7299</name>
</gene>
<name>A0A9N8KLH5_9PEZI</name>
<proteinExistence type="predicted"/>
<protein>
    <submittedName>
        <fullName evidence="1">Uncharacterized protein</fullName>
    </submittedName>
</protein>
<comment type="caution">
    <text evidence="1">The sequence shown here is derived from an EMBL/GenBank/DDBJ whole genome shotgun (WGS) entry which is preliminary data.</text>
</comment>
<organism evidence="1 2">
    <name type="scientific">Aureobasidium uvarum</name>
    <dbReference type="NCBI Taxonomy" id="2773716"/>
    <lineage>
        <taxon>Eukaryota</taxon>
        <taxon>Fungi</taxon>
        <taxon>Dikarya</taxon>
        <taxon>Ascomycota</taxon>
        <taxon>Pezizomycotina</taxon>
        <taxon>Dothideomycetes</taxon>
        <taxon>Dothideomycetidae</taxon>
        <taxon>Dothideales</taxon>
        <taxon>Saccotheciaceae</taxon>
        <taxon>Aureobasidium</taxon>
    </lineage>
</organism>
<accession>A0A9N8KLH5</accession>
<sequence>MAAPATESTPTTPKADMARVTTTAIATTAATMEVTAAAPVARYTRVVPPMAACLVDPTTTRLQLTPQPSMLATPAIRTCSALPLACSQVTRHSRKTLMKMMPSDSTSNSTVELVSLTQPALAAWARPPLCRLSRCSTREAARLETDPRARTTLSVLPCPKLLSFSTSKAPKATCTSKLQSRMLSHLLLRWPSRCT</sequence>
<reference evidence="1" key="1">
    <citation type="submission" date="2020-06" db="EMBL/GenBank/DDBJ databases">
        <authorList>
            <person name="Onetto C."/>
        </authorList>
    </citation>
    <scope>NUCLEOTIDE SEQUENCE</scope>
</reference>